<dbReference type="PROSITE" id="PS01124">
    <property type="entry name" value="HTH_ARAC_FAMILY_2"/>
    <property type="match status" value="1"/>
</dbReference>
<dbReference type="PANTHER" id="PTHR43280">
    <property type="entry name" value="ARAC-FAMILY TRANSCRIPTIONAL REGULATOR"/>
    <property type="match status" value="1"/>
</dbReference>
<dbReference type="SMART" id="SM00342">
    <property type="entry name" value="HTH_ARAC"/>
    <property type="match status" value="1"/>
</dbReference>
<feature type="domain" description="HTH araC/xylS-type" evidence="4">
    <location>
        <begin position="184"/>
        <end position="282"/>
    </location>
</feature>
<reference evidence="6" key="1">
    <citation type="journal article" date="2019" name="Int. J. Syst. Evol. Microbiol.">
        <title>The Global Catalogue of Microorganisms (GCM) 10K type strain sequencing project: providing services to taxonomists for standard genome sequencing and annotation.</title>
        <authorList>
            <consortium name="The Broad Institute Genomics Platform"/>
            <consortium name="The Broad Institute Genome Sequencing Center for Infectious Disease"/>
            <person name="Wu L."/>
            <person name="Ma J."/>
        </authorList>
    </citation>
    <scope>NUCLEOTIDE SEQUENCE [LARGE SCALE GENOMIC DNA]</scope>
    <source>
        <strain evidence="6">CCUG 53270</strain>
    </source>
</reference>
<comment type="caution">
    <text evidence="5">The sequence shown here is derived from an EMBL/GenBank/DDBJ whole genome shotgun (WGS) entry which is preliminary data.</text>
</comment>
<evidence type="ECO:0000313" key="5">
    <source>
        <dbReference type="EMBL" id="MFD1220442.1"/>
    </source>
</evidence>
<dbReference type="PROSITE" id="PS00041">
    <property type="entry name" value="HTH_ARAC_FAMILY_1"/>
    <property type="match status" value="1"/>
</dbReference>
<evidence type="ECO:0000256" key="2">
    <source>
        <dbReference type="ARBA" id="ARBA00023125"/>
    </source>
</evidence>
<dbReference type="Proteomes" id="UP001597180">
    <property type="component" value="Unassembled WGS sequence"/>
</dbReference>
<keyword evidence="3" id="KW-0804">Transcription</keyword>
<dbReference type="InterPro" id="IPR018060">
    <property type="entry name" value="HTH_AraC"/>
</dbReference>
<evidence type="ECO:0000259" key="4">
    <source>
        <dbReference type="PROSITE" id="PS01124"/>
    </source>
</evidence>
<dbReference type="SUPFAM" id="SSF51215">
    <property type="entry name" value="Regulatory protein AraC"/>
    <property type="match status" value="1"/>
</dbReference>
<dbReference type="SUPFAM" id="SSF46689">
    <property type="entry name" value="Homeodomain-like"/>
    <property type="match status" value="2"/>
</dbReference>
<dbReference type="RefSeq" id="WP_345587087.1">
    <property type="nucleotide sequence ID" value="NZ_BAABJG010000006.1"/>
</dbReference>
<dbReference type="Pfam" id="PF02311">
    <property type="entry name" value="AraC_binding"/>
    <property type="match status" value="1"/>
</dbReference>
<dbReference type="Gene3D" id="2.60.120.10">
    <property type="entry name" value="Jelly Rolls"/>
    <property type="match status" value="1"/>
</dbReference>
<evidence type="ECO:0000256" key="3">
    <source>
        <dbReference type="ARBA" id="ARBA00023163"/>
    </source>
</evidence>
<dbReference type="EMBL" id="JBHTLU010000013">
    <property type="protein sequence ID" value="MFD1220442.1"/>
    <property type="molecule type" value="Genomic_DNA"/>
</dbReference>
<dbReference type="InterPro" id="IPR003313">
    <property type="entry name" value="AraC-bd"/>
</dbReference>
<accession>A0ABW3UJG4</accession>
<dbReference type="InterPro" id="IPR014710">
    <property type="entry name" value="RmlC-like_jellyroll"/>
</dbReference>
<dbReference type="Pfam" id="PF12833">
    <property type="entry name" value="HTH_18"/>
    <property type="match status" value="1"/>
</dbReference>
<dbReference type="PANTHER" id="PTHR43280:SF2">
    <property type="entry name" value="HTH-TYPE TRANSCRIPTIONAL REGULATOR EXSA"/>
    <property type="match status" value="1"/>
</dbReference>
<protein>
    <submittedName>
        <fullName evidence="5">AraC family transcriptional regulator</fullName>
    </submittedName>
</protein>
<proteinExistence type="predicted"/>
<keyword evidence="2" id="KW-0238">DNA-binding</keyword>
<keyword evidence="6" id="KW-1185">Reference proteome</keyword>
<sequence length="284" mass="33205">MMLSPNNKLWYGRPADPFHIEFSNRTGYVTMNRYHIHHHYEILYLFSGARGFFIKDRSYTVRQGDLVIIGSNEIHKSFDIGVPDYERAVAYYDSRYFESFKGRDAAPLLSLFRGYPVLRLSIQERMLMEGLFSEFAQEMTNKPPAFELRLQQLSAELLLHVFRFIEKRNATPIEQDSTIKKKILEIVQYMNKHYDQPISLTSVSGQFYISPSYLSKMFKNVTGFMFTDYVNTVRVKEAQRLLRETDMKIIDISTAAGFGNVSHFGKVFKQIASVSPRDYRQGYR</sequence>
<dbReference type="InterPro" id="IPR037923">
    <property type="entry name" value="HTH-like"/>
</dbReference>
<dbReference type="Gene3D" id="1.10.10.60">
    <property type="entry name" value="Homeodomain-like"/>
    <property type="match status" value="2"/>
</dbReference>
<dbReference type="InterPro" id="IPR018062">
    <property type="entry name" value="HTH_AraC-typ_CS"/>
</dbReference>
<keyword evidence="1" id="KW-0805">Transcription regulation</keyword>
<gene>
    <name evidence="5" type="ORF">ACFQ4B_09950</name>
</gene>
<evidence type="ECO:0000256" key="1">
    <source>
        <dbReference type="ARBA" id="ARBA00023015"/>
    </source>
</evidence>
<name>A0ABW3UJG4_9BACL</name>
<organism evidence="5 6">
    <name type="scientific">Paenibacillus vulneris</name>
    <dbReference type="NCBI Taxonomy" id="1133364"/>
    <lineage>
        <taxon>Bacteria</taxon>
        <taxon>Bacillati</taxon>
        <taxon>Bacillota</taxon>
        <taxon>Bacilli</taxon>
        <taxon>Bacillales</taxon>
        <taxon>Paenibacillaceae</taxon>
        <taxon>Paenibacillus</taxon>
    </lineage>
</organism>
<dbReference type="InterPro" id="IPR009057">
    <property type="entry name" value="Homeodomain-like_sf"/>
</dbReference>
<evidence type="ECO:0000313" key="6">
    <source>
        <dbReference type="Proteomes" id="UP001597180"/>
    </source>
</evidence>